<evidence type="ECO:0000313" key="1">
    <source>
        <dbReference type="EMBL" id="CAB4991745.1"/>
    </source>
</evidence>
<dbReference type="Pfam" id="PF03692">
    <property type="entry name" value="CxxCxxCC"/>
    <property type="match status" value="1"/>
</dbReference>
<name>A0A6J7NHH9_9ZZZZ</name>
<protein>
    <submittedName>
        <fullName evidence="1">Unannotated protein</fullName>
    </submittedName>
</protein>
<dbReference type="InterPro" id="IPR005358">
    <property type="entry name" value="Puta_zinc/iron-chelating_dom"/>
</dbReference>
<dbReference type="EMBL" id="CAFBOZ010000007">
    <property type="protein sequence ID" value="CAB4991745.1"/>
    <property type="molecule type" value="Genomic_DNA"/>
</dbReference>
<gene>
    <name evidence="1" type="ORF">UFOPK3992_00085</name>
</gene>
<accession>A0A6J7NHH9</accession>
<dbReference type="AlphaFoldDB" id="A0A6J7NHH9"/>
<organism evidence="1">
    <name type="scientific">freshwater metagenome</name>
    <dbReference type="NCBI Taxonomy" id="449393"/>
    <lineage>
        <taxon>unclassified sequences</taxon>
        <taxon>metagenomes</taxon>
        <taxon>ecological metagenomes</taxon>
    </lineage>
</organism>
<proteinExistence type="predicted"/>
<sequence>MPALCVGCGLCCDGTMFHATDLAPTDDRAALESLGTVFVADIHSTRFEQPCPAQVGGCCTVYPTRPMMCRDYNCALLLKVEEGAIGEADARVIVDSATTLRDRVHAGLAELDAGWPRMLGSQHLTQRVIRAHKRHGSSPELEHVVDDALELQAMISEHFTVRPDPDNAP</sequence>
<reference evidence="1" key="1">
    <citation type="submission" date="2020-05" db="EMBL/GenBank/DDBJ databases">
        <authorList>
            <person name="Chiriac C."/>
            <person name="Salcher M."/>
            <person name="Ghai R."/>
            <person name="Kavagutti S V."/>
        </authorList>
    </citation>
    <scope>NUCLEOTIDE SEQUENCE</scope>
</reference>